<keyword evidence="1" id="KW-0175">Coiled coil</keyword>
<dbReference type="EMBL" id="JAFCIX010000344">
    <property type="protein sequence ID" value="KAH6593824.1"/>
    <property type="molecule type" value="Genomic_DNA"/>
</dbReference>
<name>A0ABQ8F7Z1_9FUNG</name>
<feature type="coiled-coil region" evidence="1">
    <location>
        <begin position="188"/>
        <end position="222"/>
    </location>
</feature>
<sequence length="394" mass="43855">MLNPGGLWTTMFGESTEANCNPNNGQRVLAIGDVGAGSAAPFLENGKSWSKLCAAEKNITLESVTALPDKGAILLANSTSPGTTATSSLESFCSTHFGALALDVNARPTVRALIKEVRSIVDYTGLLTSEVPSLHLTRQTSLSDLVGQMNTVFERQHTINNMQHALGSRNYLLNVFNFAKNVQLQTIINKGKQEIDQLTRTVMDLQSELQMLNFDMEEQREESVRIRLELSQTQILLDRTIAKHDHELSTHRAMIESQNVILRRLVRQRARQDLLMDISVAIASLVILQTKVVSGSINSLANSIMSPSLYRTRIRRVTHVMVYISLVLQLRSWASTIGIHSQTNSLWQSISALLWPEMLSHLDMLKMTSLASVPEVDSESLLLQWQPQITQPKK</sequence>
<evidence type="ECO:0000313" key="3">
    <source>
        <dbReference type="Proteomes" id="UP001648503"/>
    </source>
</evidence>
<evidence type="ECO:0000256" key="1">
    <source>
        <dbReference type="SAM" id="Coils"/>
    </source>
</evidence>
<dbReference type="Proteomes" id="UP001648503">
    <property type="component" value="Unassembled WGS sequence"/>
</dbReference>
<accession>A0ABQ8F7Z1</accession>
<comment type="caution">
    <text evidence="2">The sequence shown here is derived from an EMBL/GenBank/DDBJ whole genome shotgun (WGS) entry which is preliminary data.</text>
</comment>
<protein>
    <submittedName>
        <fullName evidence="2">Uncharacterized protein</fullName>
    </submittedName>
</protein>
<keyword evidence="3" id="KW-1185">Reference proteome</keyword>
<gene>
    <name evidence="2" type="ORF">BASA50_007050</name>
</gene>
<evidence type="ECO:0000313" key="2">
    <source>
        <dbReference type="EMBL" id="KAH6593824.1"/>
    </source>
</evidence>
<reference evidence="2 3" key="1">
    <citation type="submission" date="2021-02" db="EMBL/GenBank/DDBJ databases">
        <title>Variation within the Batrachochytrium salamandrivorans European outbreak.</title>
        <authorList>
            <person name="Kelly M."/>
            <person name="Pasmans F."/>
            <person name="Shea T.P."/>
            <person name="Munoz J.F."/>
            <person name="Carranza S."/>
            <person name="Cuomo C.A."/>
            <person name="Martel A."/>
        </authorList>
    </citation>
    <scope>NUCLEOTIDE SEQUENCE [LARGE SCALE GENOMIC DNA]</scope>
    <source>
        <strain evidence="2 3">AMFP18/2</strain>
    </source>
</reference>
<proteinExistence type="predicted"/>
<organism evidence="2 3">
    <name type="scientific">Batrachochytrium salamandrivorans</name>
    <dbReference type="NCBI Taxonomy" id="1357716"/>
    <lineage>
        <taxon>Eukaryota</taxon>
        <taxon>Fungi</taxon>
        <taxon>Fungi incertae sedis</taxon>
        <taxon>Chytridiomycota</taxon>
        <taxon>Chytridiomycota incertae sedis</taxon>
        <taxon>Chytridiomycetes</taxon>
        <taxon>Rhizophydiales</taxon>
        <taxon>Rhizophydiales incertae sedis</taxon>
        <taxon>Batrachochytrium</taxon>
    </lineage>
</organism>